<keyword evidence="2" id="KW-1185">Reference proteome</keyword>
<proteinExistence type="predicted"/>
<organism evidence="1 2">
    <name type="scientific">Clohesyomyces aquaticus</name>
    <dbReference type="NCBI Taxonomy" id="1231657"/>
    <lineage>
        <taxon>Eukaryota</taxon>
        <taxon>Fungi</taxon>
        <taxon>Dikarya</taxon>
        <taxon>Ascomycota</taxon>
        <taxon>Pezizomycotina</taxon>
        <taxon>Dothideomycetes</taxon>
        <taxon>Pleosporomycetidae</taxon>
        <taxon>Pleosporales</taxon>
        <taxon>Lindgomycetaceae</taxon>
        <taxon>Clohesyomyces</taxon>
    </lineage>
</organism>
<accession>A0A1Y1ZQ93</accession>
<dbReference type="AlphaFoldDB" id="A0A1Y1ZQ93"/>
<dbReference type="Proteomes" id="UP000193144">
    <property type="component" value="Unassembled WGS sequence"/>
</dbReference>
<name>A0A1Y1ZQ93_9PLEO</name>
<comment type="caution">
    <text evidence="1">The sequence shown here is derived from an EMBL/GenBank/DDBJ whole genome shotgun (WGS) entry which is preliminary data.</text>
</comment>
<evidence type="ECO:0000313" key="1">
    <source>
        <dbReference type="EMBL" id="ORY12423.1"/>
    </source>
</evidence>
<gene>
    <name evidence="1" type="ORF">BCR34DRAFT_300284</name>
</gene>
<evidence type="ECO:0000313" key="2">
    <source>
        <dbReference type="Proteomes" id="UP000193144"/>
    </source>
</evidence>
<dbReference type="EMBL" id="MCFA01000051">
    <property type="protein sequence ID" value="ORY12423.1"/>
    <property type="molecule type" value="Genomic_DNA"/>
</dbReference>
<sequence length="173" mass="18879">MTYHEQEDGYLDHLTILFSSCFSRGRNFSVPSPHSLALDLLCVLFHSLPTQTALSHSVYPNVVGSCFWLAAPPQPKRSPGAASRSLDSHVMSSRPVPTATNRLSPRFLTIAFSLTPFFPAEKPSLGRVGSHCAIRSQRPVPNYLGVEISLGLELFLPLSQSIFYPLAPLSGLA</sequence>
<protein>
    <submittedName>
        <fullName evidence="1">Uncharacterized protein</fullName>
    </submittedName>
</protein>
<reference evidence="1 2" key="1">
    <citation type="submission" date="2016-07" db="EMBL/GenBank/DDBJ databases">
        <title>Pervasive Adenine N6-methylation of Active Genes in Fungi.</title>
        <authorList>
            <consortium name="DOE Joint Genome Institute"/>
            <person name="Mondo S.J."/>
            <person name="Dannebaum R.O."/>
            <person name="Kuo R.C."/>
            <person name="Labutti K."/>
            <person name="Haridas S."/>
            <person name="Kuo A."/>
            <person name="Salamov A."/>
            <person name="Ahrendt S.R."/>
            <person name="Lipzen A."/>
            <person name="Sullivan W."/>
            <person name="Andreopoulos W.B."/>
            <person name="Clum A."/>
            <person name="Lindquist E."/>
            <person name="Daum C."/>
            <person name="Ramamoorthy G.K."/>
            <person name="Gryganskyi A."/>
            <person name="Culley D."/>
            <person name="Magnuson J.K."/>
            <person name="James T.Y."/>
            <person name="O'Malley M.A."/>
            <person name="Stajich J.E."/>
            <person name="Spatafora J.W."/>
            <person name="Visel A."/>
            <person name="Grigoriev I.V."/>
        </authorList>
    </citation>
    <scope>NUCLEOTIDE SEQUENCE [LARGE SCALE GENOMIC DNA]</scope>
    <source>
        <strain evidence="1 2">CBS 115471</strain>
    </source>
</reference>